<evidence type="ECO:0000256" key="1">
    <source>
        <dbReference type="SAM" id="MobiDB-lite"/>
    </source>
</evidence>
<keyword evidence="3" id="KW-1185">Reference proteome</keyword>
<dbReference type="AlphaFoldDB" id="A0A3N4LNP8"/>
<dbReference type="Proteomes" id="UP000267821">
    <property type="component" value="Unassembled WGS sequence"/>
</dbReference>
<proteinExistence type="predicted"/>
<reference evidence="2 3" key="1">
    <citation type="journal article" date="2018" name="Nat. Ecol. Evol.">
        <title>Pezizomycetes genomes reveal the molecular basis of ectomycorrhizal truffle lifestyle.</title>
        <authorList>
            <person name="Murat C."/>
            <person name="Payen T."/>
            <person name="Noel B."/>
            <person name="Kuo A."/>
            <person name="Morin E."/>
            <person name="Chen J."/>
            <person name="Kohler A."/>
            <person name="Krizsan K."/>
            <person name="Balestrini R."/>
            <person name="Da Silva C."/>
            <person name="Montanini B."/>
            <person name="Hainaut M."/>
            <person name="Levati E."/>
            <person name="Barry K.W."/>
            <person name="Belfiori B."/>
            <person name="Cichocki N."/>
            <person name="Clum A."/>
            <person name="Dockter R.B."/>
            <person name="Fauchery L."/>
            <person name="Guy J."/>
            <person name="Iotti M."/>
            <person name="Le Tacon F."/>
            <person name="Lindquist E.A."/>
            <person name="Lipzen A."/>
            <person name="Malagnac F."/>
            <person name="Mello A."/>
            <person name="Molinier V."/>
            <person name="Miyauchi S."/>
            <person name="Poulain J."/>
            <person name="Riccioni C."/>
            <person name="Rubini A."/>
            <person name="Sitrit Y."/>
            <person name="Splivallo R."/>
            <person name="Traeger S."/>
            <person name="Wang M."/>
            <person name="Zifcakova L."/>
            <person name="Wipf D."/>
            <person name="Zambonelli A."/>
            <person name="Paolocci F."/>
            <person name="Nowrousian M."/>
            <person name="Ottonello S."/>
            <person name="Baldrian P."/>
            <person name="Spatafora J.W."/>
            <person name="Henrissat B."/>
            <person name="Nagy L.G."/>
            <person name="Aury J.M."/>
            <person name="Wincker P."/>
            <person name="Grigoriev I.V."/>
            <person name="Bonfante P."/>
            <person name="Martin F.M."/>
        </authorList>
    </citation>
    <scope>NUCLEOTIDE SEQUENCE [LARGE SCALE GENOMIC DNA]</scope>
    <source>
        <strain evidence="2 3">ATCC MYA-4762</strain>
    </source>
</reference>
<dbReference type="EMBL" id="ML121541">
    <property type="protein sequence ID" value="RPB24470.1"/>
    <property type="molecule type" value="Genomic_DNA"/>
</dbReference>
<organism evidence="2 3">
    <name type="scientific">Terfezia boudieri ATCC MYA-4762</name>
    <dbReference type="NCBI Taxonomy" id="1051890"/>
    <lineage>
        <taxon>Eukaryota</taxon>
        <taxon>Fungi</taxon>
        <taxon>Dikarya</taxon>
        <taxon>Ascomycota</taxon>
        <taxon>Pezizomycotina</taxon>
        <taxon>Pezizomycetes</taxon>
        <taxon>Pezizales</taxon>
        <taxon>Pezizaceae</taxon>
        <taxon>Terfezia</taxon>
    </lineage>
</organism>
<feature type="region of interest" description="Disordered" evidence="1">
    <location>
        <begin position="48"/>
        <end position="93"/>
    </location>
</feature>
<feature type="region of interest" description="Disordered" evidence="1">
    <location>
        <begin position="1"/>
        <end position="32"/>
    </location>
</feature>
<name>A0A3N4LNP8_9PEZI</name>
<feature type="compositionally biased region" description="Polar residues" evidence="1">
    <location>
        <begin position="15"/>
        <end position="29"/>
    </location>
</feature>
<gene>
    <name evidence="2" type="ORF">L211DRAFT_848786</name>
</gene>
<protein>
    <submittedName>
        <fullName evidence="2">Uncharacterized protein</fullName>
    </submittedName>
</protein>
<evidence type="ECO:0000313" key="2">
    <source>
        <dbReference type="EMBL" id="RPB24470.1"/>
    </source>
</evidence>
<dbReference type="OrthoDB" id="5376748at2759"/>
<accession>A0A3N4LNP8</accession>
<feature type="compositionally biased region" description="Polar residues" evidence="1">
    <location>
        <begin position="81"/>
        <end position="93"/>
    </location>
</feature>
<evidence type="ECO:0000313" key="3">
    <source>
        <dbReference type="Proteomes" id="UP000267821"/>
    </source>
</evidence>
<sequence>MAATVSSRRPKLSLHINTQPSKTLESIQQKPKPVLSVPISAVRNSRPCYSDLSDSEEDAKFWSGEEVSSATSSEDEDMMTSYHSKPSSGNTVVLPSPTCTSPFLPPASGMKFPTSSQRPGLTKLRLVTALASTASPVVGPNSRQKLSLAIPPPLPRRLGVLPSPISAHPAPLKKSCLSSSLKPRKSVAFSSQPDVVISTSKYTLANSDLLEYLSSEECSEEELAETWGMTPEEGRMLGMPRGTVDRRERKWIGLINAFKKKSEGDDEE</sequence>
<dbReference type="InParanoid" id="A0A3N4LNP8"/>